<dbReference type="GO" id="GO:0032543">
    <property type="term" value="P:mitochondrial translation"/>
    <property type="evidence" value="ECO:0007669"/>
    <property type="project" value="InterPro"/>
</dbReference>
<evidence type="ECO:0008006" key="4">
    <source>
        <dbReference type="Google" id="ProtNLM"/>
    </source>
</evidence>
<sequence>RAAASSIQSDQYKSRMSSAASSGGKAAASAGSKLLKKTVEQTAATNATGAGMPASSQKQQQRQEEELQNVSIDTKPLSKAVREDIARTFPTVFLRHPALRNVVSGRGEKGLRAVCVNEMLSLLECLNGADYNQRRCTAQIGTFQRCVEVEEAKRRRRKELIKKPETGRSVGGRLAAPQINALLARFPTPPKALGEPEVNRHGRFVLPKK</sequence>
<evidence type="ECO:0000313" key="2">
    <source>
        <dbReference type="EMBL" id="PAA79476.1"/>
    </source>
</evidence>
<dbReference type="PANTHER" id="PTHR31278:SF2">
    <property type="entry name" value="SMALL RIBOSOMAL SUBUNIT PROTEIN MS37"/>
    <property type="match status" value="1"/>
</dbReference>
<dbReference type="EMBL" id="NIVC01000632">
    <property type="protein sequence ID" value="PAA79476.1"/>
    <property type="molecule type" value="Genomic_DNA"/>
</dbReference>
<accession>A0A267G0I0</accession>
<dbReference type="AlphaFoldDB" id="A0A267G0I0"/>
<feature type="compositionally biased region" description="Polar residues" evidence="1">
    <location>
        <begin position="1"/>
        <end position="16"/>
    </location>
</feature>
<gene>
    <name evidence="2" type="ORF">BOX15_Mlig007517g3</name>
</gene>
<feature type="region of interest" description="Disordered" evidence="1">
    <location>
        <begin position="1"/>
        <end position="74"/>
    </location>
</feature>
<dbReference type="GO" id="GO:0003723">
    <property type="term" value="F:RNA binding"/>
    <property type="evidence" value="ECO:0007669"/>
    <property type="project" value="TreeGrafter"/>
</dbReference>
<dbReference type="GO" id="GO:0005761">
    <property type="term" value="C:mitochondrial ribosome"/>
    <property type="evidence" value="ECO:0007669"/>
    <property type="project" value="InterPro"/>
</dbReference>
<feature type="non-terminal residue" evidence="2">
    <location>
        <position position="1"/>
    </location>
</feature>
<dbReference type="Proteomes" id="UP000215902">
    <property type="component" value="Unassembled WGS sequence"/>
</dbReference>
<dbReference type="STRING" id="282301.A0A267G0I0"/>
<evidence type="ECO:0000256" key="1">
    <source>
        <dbReference type="SAM" id="MobiDB-lite"/>
    </source>
</evidence>
<name>A0A267G0I0_9PLAT</name>
<dbReference type="InterPro" id="IPR009069">
    <property type="entry name" value="Cys_alpha_HP_mot_SF"/>
</dbReference>
<dbReference type="SUPFAM" id="SSF47072">
    <property type="entry name" value="Cysteine alpha-hairpin motif"/>
    <property type="match status" value="1"/>
</dbReference>
<reference evidence="2 3" key="1">
    <citation type="submission" date="2017-06" db="EMBL/GenBank/DDBJ databases">
        <title>A platform for efficient transgenesis in Macrostomum lignano, a flatworm model organism for stem cell research.</title>
        <authorList>
            <person name="Berezikov E."/>
        </authorList>
    </citation>
    <scope>NUCLEOTIDE SEQUENCE [LARGE SCALE GENOMIC DNA]</scope>
    <source>
        <strain evidence="2">DV1</strain>
        <tissue evidence="2">Whole organism</tissue>
    </source>
</reference>
<evidence type="ECO:0000313" key="3">
    <source>
        <dbReference type="Proteomes" id="UP000215902"/>
    </source>
</evidence>
<keyword evidence="3" id="KW-1185">Reference proteome</keyword>
<organism evidence="2 3">
    <name type="scientific">Macrostomum lignano</name>
    <dbReference type="NCBI Taxonomy" id="282301"/>
    <lineage>
        <taxon>Eukaryota</taxon>
        <taxon>Metazoa</taxon>
        <taxon>Spiralia</taxon>
        <taxon>Lophotrochozoa</taxon>
        <taxon>Platyhelminthes</taxon>
        <taxon>Rhabditophora</taxon>
        <taxon>Macrostomorpha</taxon>
        <taxon>Macrostomida</taxon>
        <taxon>Macrostomidae</taxon>
        <taxon>Macrostomum</taxon>
    </lineage>
</organism>
<comment type="caution">
    <text evidence="2">The sequence shown here is derived from an EMBL/GenBank/DDBJ whole genome shotgun (WGS) entry which is preliminary data.</text>
</comment>
<feature type="compositionally biased region" description="Low complexity" evidence="1">
    <location>
        <begin position="17"/>
        <end position="33"/>
    </location>
</feature>
<proteinExistence type="predicted"/>
<dbReference type="GO" id="GO:0005654">
    <property type="term" value="C:nucleoplasm"/>
    <property type="evidence" value="ECO:0007669"/>
    <property type="project" value="TreeGrafter"/>
</dbReference>
<dbReference type="PANTHER" id="PTHR31278">
    <property type="entry name" value="CHCHD1"/>
    <property type="match status" value="1"/>
</dbReference>
<dbReference type="InterPro" id="IPR033620">
    <property type="entry name" value="Ribosomal_mS37_met"/>
</dbReference>
<dbReference type="OrthoDB" id="5825849at2759"/>
<protein>
    <recommendedName>
        <fullName evidence="4">CHCH domain-containing protein</fullName>
    </recommendedName>
</protein>